<feature type="domain" description="GGDEF" evidence="2">
    <location>
        <begin position="487"/>
        <end position="614"/>
    </location>
</feature>
<evidence type="ECO:0000313" key="3">
    <source>
        <dbReference type="EMBL" id="MFC3859727.1"/>
    </source>
</evidence>
<sequence length="875" mass="93741">MSAASDSVLHLALRDLMRAYAPHATLLATVGERVLSIRADAPVTATPGTDLIPPDDWLGHGDLAWLTRDGSLLGLLWSEDAPPAPGAVEVLTLLLSAARTESGNREADMLITQLPAATAWLTANLTFRQVSRTFLELFDLTDQEVIGQPLLKVFPEGQGLAQGLASAAAGRSIRLKDELLPGTARRWVRSEAKPYFGGAAAGVLWTAHDVTPEYTRTGELAALLDTDAPVALLGPNGEVKQVSRGFEALTSVASEQTPPGSPLWQWACFSGEGIDNLKDLILAAQAGQGGTTEVTLPNGNTVALTARHSAFAPDLLIVEGPSRHTAGQVNGHLVSQVLSLSDAATIVMDHAGRAQLISRQAADLLEIDAVQVGGLGLTRTLEQMGLKLYSTDGNLLPWPDFRSLPLPYTLEAITVTVSGTRRHIEFRATRMDADHPGRKSGILLTLRDQTALKRAHAKLQHDANHDQLTGLLNRAGLRSRLTQPGSAGNMVAAIDVDSFGGLNAALGRTAGDLLLIQLAARLNDMVSEQGGHAARLTDDSFAILLPDSADVGIQKIQAALQEPLRAGKRLVPITFSIGSASVQPGNPDQALGDAEMALQHAKRQGRGQVQLFNVSLRDEQAQTFELENDLRHAIEAEPQQFNLLYQPAVSLKDGRAISAEALLRWTHPHLGNISLARFLPIARRSDLIVLLGEWVLREAGKGRAIIREGFRKGEWRTSVNLSLEELSRPRAAERLLPLMTKLNALDIEVNADSLLDHSEETLGVLESLRAKGSRLIVDDFGDGASSLTALTRFPLSGLKLHPTLTAKLPDDDMGMKLVQGTVSIAHSLGLTVTAVGVETYAQLDALRDLGVDAAQGYALTPPLGVHDLAIWLKNR</sequence>
<dbReference type="Pfam" id="PF00563">
    <property type="entry name" value="EAL"/>
    <property type="match status" value="1"/>
</dbReference>
<comment type="caution">
    <text evidence="3">The sequence shown here is derived from an EMBL/GenBank/DDBJ whole genome shotgun (WGS) entry which is preliminary data.</text>
</comment>
<dbReference type="SUPFAM" id="SSF141868">
    <property type="entry name" value="EAL domain-like"/>
    <property type="match status" value="1"/>
</dbReference>
<dbReference type="Gene3D" id="3.30.450.20">
    <property type="entry name" value="PAS domain"/>
    <property type="match status" value="1"/>
</dbReference>
<dbReference type="EMBL" id="JBHRZF010000026">
    <property type="protein sequence ID" value="MFC3859727.1"/>
    <property type="molecule type" value="Genomic_DNA"/>
</dbReference>
<dbReference type="SUPFAM" id="SSF55785">
    <property type="entry name" value="PYP-like sensor domain (PAS domain)"/>
    <property type="match status" value="1"/>
</dbReference>
<dbReference type="RefSeq" id="WP_380075886.1">
    <property type="nucleotide sequence ID" value="NZ_JBHRZF010000026.1"/>
</dbReference>
<evidence type="ECO:0000313" key="4">
    <source>
        <dbReference type="Proteomes" id="UP001595748"/>
    </source>
</evidence>
<dbReference type="SMART" id="SM00052">
    <property type="entry name" value="EAL"/>
    <property type="match status" value="1"/>
</dbReference>
<gene>
    <name evidence="3" type="ORF">ACFOPQ_02980</name>
</gene>
<protein>
    <submittedName>
        <fullName evidence="3">EAL domain-containing protein</fullName>
    </submittedName>
</protein>
<dbReference type="Pfam" id="PF00990">
    <property type="entry name" value="GGDEF"/>
    <property type="match status" value="1"/>
</dbReference>
<dbReference type="InterPro" id="IPR000160">
    <property type="entry name" value="GGDEF_dom"/>
</dbReference>
<name>A0ABV8A6E4_9DEIO</name>
<dbReference type="InterPro" id="IPR029787">
    <property type="entry name" value="Nucleotide_cyclase"/>
</dbReference>
<proteinExistence type="predicted"/>
<dbReference type="Proteomes" id="UP001595748">
    <property type="component" value="Unassembled WGS sequence"/>
</dbReference>
<feature type="domain" description="EAL" evidence="1">
    <location>
        <begin position="623"/>
        <end position="875"/>
    </location>
</feature>
<dbReference type="PROSITE" id="PS50887">
    <property type="entry name" value="GGDEF"/>
    <property type="match status" value="1"/>
</dbReference>
<dbReference type="PROSITE" id="PS50883">
    <property type="entry name" value="EAL"/>
    <property type="match status" value="1"/>
</dbReference>
<dbReference type="SUPFAM" id="SSF55073">
    <property type="entry name" value="Nucleotide cyclase"/>
    <property type="match status" value="1"/>
</dbReference>
<evidence type="ECO:0000259" key="2">
    <source>
        <dbReference type="PROSITE" id="PS50887"/>
    </source>
</evidence>
<dbReference type="InterPro" id="IPR013656">
    <property type="entry name" value="PAS_4"/>
</dbReference>
<organism evidence="3 4">
    <name type="scientific">Deinococcus antarcticus</name>
    <dbReference type="NCBI Taxonomy" id="1298767"/>
    <lineage>
        <taxon>Bacteria</taxon>
        <taxon>Thermotogati</taxon>
        <taxon>Deinococcota</taxon>
        <taxon>Deinococci</taxon>
        <taxon>Deinococcales</taxon>
        <taxon>Deinococcaceae</taxon>
        <taxon>Deinococcus</taxon>
    </lineage>
</organism>
<dbReference type="SMART" id="SM00267">
    <property type="entry name" value="GGDEF"/>
    <property type="match status" value="1"/>
</dbReference>
<dbReference type="PANTHER" id="PTHR44757">
    <property type="entry name" value="DIGUANYLATE CYCLASE DGCP"/>
    <property type="match status" value="1"/>
</dbReference>
<dbReference type="NCBIfam" id="TIGR00254">
    <property type="entry name" value="GGDEF"/>
    <property type="match status" value="1"/>
</dbReference>
<dbReference type="InterPro" id="IPR035965">
    <property type="entry name" value="PAS-like_dom_sf"/>
</dbReference>
<reference evidence="4" key="1">
    <citation type="journal article" date="2019" name="Int. J. Syst. Evol. Microbiol.">
        <title>The Global Catalogue of Microorganisms (GCM) 10K type strain sequencing project: providing services to taxonomists for standard genome sequencing and annotation.</title>
        <authorList>
            <consortium name="The Broad Institute Genomics Platform"/>
            <consortium name="The Broad Institute Genome Sequencing Center for Infectious Disease"/>
            <person name="Wu L."/>
            <person name="Ma J."/>
        </authorList>
    </citation>
    <scope>NUCLEOTIDE SEQUENCE [LARGE SCALE GENOMIC DNA]</scope>
    <source>
        <strain evidence="4">CCTCC AB 2013263</strain>
    </source>
</reference>
<dbReference type="InterPro" id="IPR052155">
    <property type="entry name" value="Biofilm_reg_signaling"/>
</dbReference>
<accession>A0ABV8A6E4</accession>
<dbReference type="InterPro" id="IPR001633">
    <property type="entry name" value="EAL_dom"/>
</dbReference>
<dbReference type="CDD" id="cd01949">
    <property type="entry name" value="GGDEF"/>
    <property type="match status" value="1"/>
</dbReference>
<dbReference type="Gene3D" id="3.20.20.450">
    <property type="entry name" value="EAL domain"/>
    <property type="match status" value="1"/>
</dbReference>
<dbReference type="Pfam" id="PF08448">
    <property type="entry name" value="PAS_4"/>
    <property type="match status" value="1"/>
</dbReference>
<evidence type="ECO:0000259" key="1">
    <source>
        <dbReference type="PROSITE" id="PS50883"/>
    </source>
</evidence>
<dbReference type="CDD" id="cd01948">
    <property type="entry name" value="EAL"/>
    <property type="match status" value="1"/>
</dbReference>
<dbReference type="InterPro" id="IPR035919">
    <property type="entry name" value="EAL_sf"/>
</dbReference>
<dbReference type="PANTHER" id="PTHR44757:SF2">
    <property type="entry name" value="BIOFILM ARCHITECTURE MAINTENANCE PROTEIN MBAA"/>
    <property type="match status" value="1"/>
</dbReference>
<dbReference type="InterPro" id="IPR043128">
    <property type="entry name" value="Rev_trsase/Diguanyl_cyclase"/>
</dbReference>
<keyword evidence="4" id="KW-1185">Reference proteome</keyword>
<dbReference type="Gene3D" id="3.30.70.270">
    <property type="match status" value="1"/>
</dbReference>